<evidence type="ECO:0000256" key="4">
    <source>
        <dbReference type="ARBA" id="ARBA00022842"/>
    </source>
</evidence>
<dbReference type="PROSITE" id="PS51462">
    <property type="entry name" value="NUDIX"/>
    <property type="match status" value="1"/>
</dbReference>
<evidence type="ECO:0000256" key="5">
    <source>
        <dbReference type="RuleBase" id="RU003476"/>
    </source>
</evidence>
<evidence type="ECO:0000313" key="8">
    <source>
        <dbReference type="Proteomes" id="UP000191040"/>
    </source>
</evidence>
<dbReference type="Proteomes" id="UP000191040">
    <property type="component" value="Chromosome I"/>
</dbReference>
<keyword evidence="8" id="KW-1185">Reference proteome</keyword>
<evidence type="ECO:0000256" key="1">
    <source>
        <dbReference type="ARBA" id="ARBA00001946"/>
    </source>
</evidence>
<dbReference type="InterPro" id="IPR000182">
    <property type="entry name" value="GNAT_dom"/>
</dbReference>
<dbReference type="RefSeq" id="WP_078700545.1">
    <property type="nucleotide sequence ID" value="NZ_LT796768.1"/>
</dbReference>
<dbReference type="PRINTS" id="PR00502">
    <property type="entry name" value="NUDIXFAMILY"/>
</dbReference>
<dbReference type="PANTHER" id="PTHR43046:SF12">
    <property type="entry name" value="GDP-MANNOSE MANNOSYL HYDROLASE"/>
    <property type="match status" value="1"/>
</dbReference>
<comment type="similarity">
    <text evidence="2 5">Belongs to the Nudix hydrolase family.</text>
</comment>
<dbReference type="Gene3D" id="3.40.630.30">
    <property type="match status" value="1"/>
</dbReference>
<comment type="cofactor">
    <cofactor evidence="1">
        <name>Mg(2+)</name>
        <dbReference type="ChEBI" id="CHEBI:18420"/>
    </cofactor>
</comment>
<evidence type="ECO:0000259" key="6">
    <source>
        <dbReference type="PROSITE" id="PS51462"/>
    </source>
</evidence>
<name>A0A1T4Z6U2_9ACTN</name>
<dbReference type="InterPro" id="IPR020084">
    <property type="entry name" value="NUDIX_hydrolase_CS"/>
</dbReference>
<organism evidence="7 8">
    <name type="scientific">Aeromicrobium choanae</name>
    <dbReference type="NCBI Taxonomy" id="1736691"/>
    <lineage>
        <taxon>Bacteria</taxon>
        <taxon>Bacillati</taxon>
        <taxon>Actinomycetota</taxon>
        <taxon>Actinomycetes</taxon>
        <taxon>Propionibacteriales</taxon>
        <taxon>Nocardioidaceae</taxon>
        <taxon>Aeromicrobium</taxon>
    </lineage>
</organism>
<protein>
    <submittedName>
        <fullName evidence="7">ADP-ribose pyrophosphatase YjhB, NUDIX family</fullName>
    </submittedName>
</protein>
<dbReference type="GO" id="GO:0016787">
    <property type="term" value="F:hydrolase activity"/>
    <property type="evidence" value="ECO:0007669"/>
    <property type="project" value="UniProtKB-KW"/>
</dbReference>
<dbReference type="Pfam" id="PF13302">
    <property type="entry name" value="Acetyltransf_3"/>
    <property type="match status" value="1"/>
</dbReference>
<dbReference type="AlphaFoldDB" id="A0A1T4Z6U2"/>
<dbReference type="InterPro" id="IPR015797">
    <property type="entry name" value="NUDIX_hydrolase-like_dom_sf"/>
</dbReference>
<evidence type="ECO:0000256" key="2">
    <source>
        <dbReference type="ARBA" id="ARBA00005582"/>
    </source>
</evidence>
<dbReference type="GO" id="GO:0016747">
    <property type="term" value="F:acyltransferase activity, transferring groups other than amino-acyl groups"/>
    <property type="evidence" value="ECO:0007669"/>
    <property type="project" value="InterPro"/>
</dbReference>
<accession>A0A1T4Z6U2</accession>
<keyword evidence="3 5" id="KW-0378">Hydrolase</keyword>
<dbReference type="Gene3D" id="3.90.79.10">
    <property type="entry name" value="Nucleoside Triphosphate Pyrophosphohydrolase"/>
    <property type="match status" value="1"/>
</dbReference>
<feature type="domain" description="Nudix hydrolase" evidence="6">
    <location>
        <begin position="153"/>
        <end position="285"/>
    </location>
</feature>
<keyword evidence="4" id="KW-0460">Magnesium</keyword>
<dbReference type="EMBL" id="LT796768">
    <property type="protein sequence ID" value="SKB09285.1"/>
    <property type="molecule type" value="Genomic_DNA"/>
</dbReference>
<dbReference type="CDD" id="cd18876">
    <property type="entry name" value="NUDIX_Hydrolase"/>
    <property type="match status" value="1"/>
</dbReference>
<dbReference type="InterPro" id="IPR016181">
    <property type="entry name" value="Acyl_CoA_acyltransferase"/>
</dbReference>
<reference evidence="8" key="1">
    <citation type="submission" date="2017-02" db="EMBL/GenBank/DDBJ databases">
        <authorList>
            <person name="Varghese N."/>
            <person name="Submissions S."/>
        </authorList>
    </citation>
    <scope>NUCLEOTIDE SEQUENCE [LARGE SCALE GENOMIC DNA]</scope>
    <source>
        <strain evidence="8">9H-4</strain>
    </source>
</reference>
<dbReference type="PANTHER" id="PTHR43046">
    <property type="entry name" value="GDP-MANNOSE MANNOSYL HYDROLASE"/>
    <property type="match status" value="1"/>
</dbReference>
<dbReference type="PROSITE" id="PS00893">
    <property type="entry name" value="NUDIX_BOX"/>
    <property type="match status" value="1"/>
</dbReference>
<evidence type="ECO:0000313" key="7">
    <source>
        <dbReference type="EMBL" id="SKB09285.1"/>
    </source>
</evidence>
<sequence length="304" mass="33042">MTEPADSSPTLRDDDLVLEPTSGADDLHGFAVLHEGERIGTVALQSAQGKAGRRLGTMRWNLSSAPGAMVASRALRLAVGHAFDHLGWTRIEARVPADDALGQRAASIAGLRREGIARSPGGEPDLVLLGRIVDDPPAFSRDGFVAILNAGLPRKRVIGQGILRDRDGRVLLCELTYKREWDLPGGVVEVGESPATGLVRELEEELGVTVEVEGLVTMNWLPAWSRWDDACLFVFDLGVVDAELVEQMVLQRTEIAAVHWCDLDAVRERATLATTELLESLADAPLPAYREAPRQPDPVRDQAR</sequence>
<dbReference type="Pfam" id="PF00293">
    <property type="entry name" value="NUDIX"/>
    <property type="match status" value="1"/>
</dbReference>
<dbReference type="SUPFAM" id="SSF55729">
    <property type="entry name" value="Acyl-CoA N-acyltransferases (Nat)"/>
    <property type="match status" value="1"/>
</dbReference>
<dbReference type="InterPro" id="IPR020476">
    <property type="entry name" value="Nudix_hydrolase"/>
</dbReference>
<evidence type="ECO:0000256" key="3">
    <source>
        <dbReference type="ARBA" id="ARBA00022801"/>
    </source>
</evidence>
<gene>
    <name evidence="7" type="ORF">SAMN06295964_2596</name>
</gene>
<proteinExistence type="inferred from homology"/>
<dbReference type="InterPro" id="IPR000086">
    <property type="entry name" value="NUDIX_hydrolase_dom"/>
</dbReference>
<dbReference type="STRING" id="1736691.SAMN06295964_2596"/>
<dbReference type="SUPFAM" id="SSF55811">
    <property type="entry name" value="Nudix"/>
    <property type="match status" value="1"/>
</dbReference>